<evidence type="ECO:0000256" key="2">
    <source>
        <dbReference type="ARBA" id="ARBA00022801"/>
    </source>
</evidence>
<reference evidence="5" key="1">
    <citation type="submission" date="2023-06" db="EMBL/GenBank/DDBJ databases">
        <title>Genome-scale phylogeny and comparative genomics of the fungal order Sordariales.</title>
        <authorList>
            <consortium name="Lawrence Berkeley National Laboratory"/>
            <person name="Hensen N."/>
            <person name="Bonometti L."/>
            <person name="Westerberg I."/>
            <person name="Brannstrom I.O."/>
            <person name="Guillou S."/>
            <person name="Cros-Aarteil S."/>
            <person name="Calhoun S."/>
            <person name="Haridas S."/>
            <person name="Kuo A."/>
            <person name="Mondo S."/>
            <person name="Pangilinan J."/>
            <person name="Riley R."/>
            <person name="Labutti K."/>
            <person name="Andreopoulos B."/>
            <person name="Lipzen A."/>
            <person name="Chen C."/>
            <person name="Yanf M."/>
            <person name="Daum C."/>
            <person name="Ng V."/>
            <person name="Clum A."/>
            <person name="Steindorff A."/>
            <person name="Ohm R."/>
            <person name="Martin F."/>
            <person name="Silar P."/>
            <person name="Natvig D."/>
            <person name="Lalanne C."/>
            <person name="Gautier V."/>
            <person name="Ament-Velasquez S.L."/>
            <person name="Kruys A."/>
            <person name="Hutchinson M.I."/>
            <person name="Powell A.J."/>
            <person name="Barry K."/>
            <person name="Miller A.N."/>
            <person name="Grigoriev I.V."/>
            <person name="Debuchy R."/>
            <person name="Gladieux P."/>
            <person name="Thoren M.H."/>
            <person name="Johannesson H."/>
        </authorList>
    </citation>
    <scope>NUCLEOTIDE SEQUENCE</scope>
    <source>
        <strain evidence="5">SMH4607-1</strain>
    </source>
</reference>
<dbReference type="GO" id="GO:0006753">
    <property type="term" value="P:nucleoside phosphate metabolic process"/>
    <property type="evidence" value="ECO:0007669"/>
    <property type="project" value="TreeGrafter"/>
</dbReference>
<keyword evidence="6" id="KW-1185">Reference proteome</keyword>
<sequence length="285" mass="31184">MTSFQHPDYDVPVKVLPEGLSKEQILNFHPFSSWLTTLHNSLTLQTKDHGNPFYSDPYCLRSITVQAHDMFGLRLGFLKLTAEISNSANEKLPGAVFLRGPSVAMLVMLIPADAPNDTDERYVLLTVQPRIAAGSLAFVELPAGMVDDAGTFAGAAAKEMQEELGLEIPAGQLKCLSDLANDVPEPGSGNVESEGGKTQDGNLPRGVYPSPGGCDEFIPIFMHERRVPRAQMGEWTGRLTGLREQGERITLKLVPMRDLWREGARDAKCLAALALWEGLRKEGKV</sequence>
<dbReference type="Proteomes" id="UP001172102">
    <property type="component" value="Unassembled WGS sequence"/>
</dbReference>
<feature type="region of interest" description="Disordered" evidence="3">
    <location>
        <begin position="182"/>
        <end position="204"/>
    </location>
</feature>
<dbReference type="GO" id="GO:0019693">
    <property type="term" value="P:ribose phosphate metabolic process"/>
    <property type="evidence" value="ECO:0007669"/>
    <property type="project" value="TreeGrafter"/>
</dbReference>
<proteinExistence type="predicted"/>
<dbReference type="Pfam" id="PF00293">
    <property type="entry name" value="NUDIX"/>
    <property type="match status" value="1"/>
</dbReference>
<feature type="domain" description="Nudix hydrolase" evidence="4">
    <location>
        <begin position="117"/>
        <end position="188"/>
    </location>
</feature>
<accession>A0AA40ECH0</accession>
<dbReference type="PANTHER" id="PTHR11839:SF18">
    <property type="entry name" value="NUDIX HYDROLASE DOMAIN-CONTAINING PROTEIN"/>
    <property type="match status" value="1"/>
</dbReference>
<dbReference type="InterPro" id="IPR015797">
    <property type="entry name" value="NUDIX_hydrolase-like_dom_sf"/>
</dbReference>
<evidence type="ECO:0000313" key="6">
    <source>
        <dbReference type="Proteomes" id="UP001172102"/>
    </source>
</evidence>
<comment type="caution">
    <text evidence="5">The sequence shown here is derived from an EMBL/GenBank/DDBJ whole genome shotgun (WGS) entry which is preliminary data.</text>
</comment>
<dbReference type="CDD" id="cd03424">
    <property type="entry name" value="NUDIX_ADPRase_Nudt5_UGPPase_Nudt14"/>
    <property type="match status" value="1"/>
</dbReference>
<evidence type="ECO:0000313" key="5">
    <source>
        <dbReference type="EMBL" id="KAK0730323.1"/>
    </source>
</evidence>
<evidence type="ECO:0000256" key="1">
    <source>
        <dbReference type="ARBA" id="ARBA00001946"/>
    </source>
</evidence>
<keyword evidence="2" id="KW-0378">Hydrolase</keyword>
<organism evidence="5 6">
    <name type="scientific">Lasiosphaeris hirsuta</name>
    <dbReference type="NCBI Taxonomy" id="260670"/>
    <lineage>
        <taxon>Eukaryota</taxon>
        <taxon>Fungi</taxon>
        <taxon>Dikarya</taxon>
        <taxon>Ascomycota</taxon>
        <taxon>Pezizomycotina</taxon>
        <taxon>Sordariomycetes</taxon>
        <taxon>Sordariomycetidae</taxon>
        <taxon>Sordariales</taxon>
        <taxon>Lasiosphaeriaceae</taxon>
        <taxon>Lasiosphaeris</taxon>
    </lineage>
</organism>
<comment type="cofactor">
    <cofactor evidence="1">
        <name>Mg(2+)</name>
        <dbReference type="ChEBI" id="CHEBI:18420"/>
    </cofactor>
</comment>
<evidence type="ECO:0000259" key="4">
    <source>
        <dbReference type="Pfam" id="PF00293"/>
    </source>
</evidence>
<dbReference type="GO" id="GO:0080042">
    <property type="term" value="F:ADP-glucose pyrophosphohydrolase activity"/>
    <property type="evidence" value="ECO:0007669"/>
    <property type="project" value="TreeGrafter"/>
</dbReference>
<dbReference type="PANTHER" id="PTHR11839">
    <property type="entry name" value="UDP/ADP-SUGAR PYROPHOSPHATASE"/>
    <property type="match status" value="1"/>
</dbReference>
<name>A0AA40ECH0_9PEZI</name>
<dbReference type="Gene3D" id="3.90.79.10">
    <property type="entry name" value="Nucleoside Triphosphate Pyrophosphohydrolase"/>
    <property type="match status" value="1"/>
</dbReference>
<dbReference type="AlphaFoldDB" id="A0AA40ECH0"/>
<dbReference type="EMBL" id="JAUKUA010000001">
    <property type="protein sequence ID" value="KAK0730323.1"/>
    <property type="molecule type" value="Genomic_DNA"/>
</dbReference>
<dbReference type="GO" id="GO:0080041">
    <property type="term" value="F:ADP-ribose pyrophosphohydrolase activity"/>
    <property type="evidence" value="ECO:0007669"/>
    <property type="project" value="TreeGrafter"/>
</dbReference>
<gene>
    <name evidence="5" type="ORF">B0H67DRAFT_475264</name>
</gene>
<dbReference type="SUPFAM" id="SSF55811">
    <property type="entry name" value="Nudix"/>
    <property type="match status" value="1"/>
</dbReference>
<dbReference type="FunFam" id="3.90.79.10:FF:000068">
    <property type="entry name" value="NUDIX family hydrolase, putative"/>
    <property type="match status" value="1"/>
</dbReference>
<dbReference type="InterPro" id="IPR000086">
    <property type="entry name" value="NUDIX_hydrolase_dom"/>
</dbReference>
<protein>
    <recommendedName>
        <fullName evidence="4">Nudix hydrolase domain-containing protein</fullName>
    </recommendedName>
</protein>
<evidence type="ECO:0000256" key="3">
    <source>
        <dbReference type="SAM" id="MobiDB-lite"/>
    </source>
</evidence>